<evidence type="ECO:0000313" key="5">
    <source>
        <dbReference type="Proteomes" id="UP000598633"/>
    </source>
</evidence>
<dbReference type="InterPro" id="IPR009875">
    <property type="entry name" value="PilZ_domain"/>
</dbReference>
<dbReference type="GO" id="GO:0035438">
    <property type="term" value="F:cyclic-di-GMP binding"/>
    <property type="evidence" value="ECO:0007669"/>
    <property type="project" value="InterPro"/>
</dbReference>
<reference evidence="4 5" key="1">
    <citation type="submission" date="2020-08" db="EMBL/GenBank/DDBJ databases">
        <title>Acidobacteriota in marine sediments use diverse sulfur dissimilation pathways.</title>
        <authorList>
            <person name="Wasmund K."/>
        </authorList>
    </citation>
    <scope>NUCLEOTIDE SEQUENCE [LARGE SCALE GENOMIC DNA]</scope>
    <source>
        <strain evidence="4">MAG AM3-A</strain>
    </source>
</reference>
<evidence type="ECO:0000256" key="2">
    <source>
        <dbReference type="SAM" id="MobiDB-lite"/>
    </source>
</evidence>
<feature type="domain" description="Response regulatory" evidence="3">
    <location>
        <begin position="7"/>
        <end position="124"/>
    </location>
</feature>
<feature type="modified residue" description="4-aspartylphosphate" evidence="1">
    <location>
        <position position="56"/>
    </location>
</feature>
<organism evidence="4 5">
    <name type="scientific">Candidatus Sulfomarinibacter kjeldsenii</name>
    <dbReference type="NCBI Taxonomy" id="2885994"/>
    <lineage>
        <taxon>Bacteria</taxon>
        <taxon>Pseudomonadati</taxon>
        <taxon>Acidobacteriota</taxon>
        <taxon>Thermoanaerobaculia</taxon>
        <taxon>Thermoanaerobaculales</taxon>
        <taxon>Candidatus Sulfomarinibacteraceae</taxon>
        <taxon>Candidatus Sulfomarinibacter</taxon>
    </lineage>
</organism>
<dbReference type="GO" id="GO:0000160">
    <property type="term" value="P:phosphorelay signal transduction system"/>
    <property type="evidence" value="ECO:0007669"/>
    <property type="project" value="InterPro"/>
</dbReference>
<name>A0A8J7CFS2_9BACT</name>
<dbReference type="InterPro" id="IPR011006">
    <property type="entry name" value="CheY-like_superfamily"/>
</dbReference>
<dbReference type="SUPFAM" id="SSF141371">
    <property type="entry name" value="PilZ domain-like"/>
    <property type="match status" value="1"/>
</dbReference>
<comment type="caution">
    <text evidence="4">The sequence shown here is derived from an EMBL/GenBank/DDBJ whole genome shotgun (WGS) entry which is preliminary data.</text>
</comment>
<dbReference type="Proteomes" id="UP000598633">
    <property type="component" value="Unassembled WGS sequence"/>
</dbReference>
<dbReference type="PROSITE" id="PS50110">
    <property type="entry name" value="RESPONSE_REGULATORY"/>
    <property type="match status" value="1"/>
</dbReference>
<dbReference type="Gene3D" id="3.40.50.2300">
    <property type="match status" value="1"/>
</dbReference>
<protein>
    <submittedName>
        <fullName evidence="4">PilZ domain-containing protein</fullName>
    </submittedName>
</protein>
<feature type="compositionally biased region" description="Basic and acidic residues" evidence="2">
    <location>
        <begin position="267"/>
        <end position="278"/>
    </location>
</feature>
<sequence>MVHADTKVLAAGIERGTFEHLAPVLRREAVQVEWVETPEAGVNIAGEHRYDVILMDAMPCDWPLEKVVRSFRDPASPSRGAAILVLAQPDQVDVARALRSRGVNRVMLVTDPPEIIYDQMASLLEVAPRVQIRLATNVEAALGNTGRELFCQTVNLSATGMLIRTQNRPPLGTPVVFKIRLSDAVGTIFGEGEIVRHATMGQGGVDGVAIRFVSFAEDGAQQLQDYMGDLTSEPEPDLLTDVATRSPNGPQPSPKNAPLARPGRTRTRPEEKIILEFE</sequence>
<dbReference type="Pfam" id="PF07238">
    <property type="entry name" value="PilZ"/>
    <property type="match status" value="1"/>
</dbReference>
<gene>
    <name evidence="4" type="ORF">IFJ97_00675</name>
</gene>
<proteinExistence type="predicted"/>
<dbReference type="SUPFAM" id="SSF52172">
    <property type="entry name" value="CheY-like"/>
    <property type="match status" value="1"/>
</dbReference>
<evidence type="ECO:0000256" key="1">
    <source>
        <dbReference type="PROSITE-ProRule" id="PRU00169"/>
    </source>
</evidence>
<feature type="region of interest" description="Disordered" evidence="2">
    <location>
        <begin position="228"/>
        <end position="278"/>
    </location>
</feature>
<accession>A0A8J7CFS2</accession>
<evidence type="ECO:0000259" key="3">
    <source>
        <dbReference type="PROSITE" id="PS50110"/>
    </source>
</evidence>
<dbReference type="InterPro" id="IPR001789">
    <property type="entry name" value="Sig_transdc_resp-reg_receiver"/>
</dbReference>
<keyword evidence="1" id="KW-0597">Phosphoprotein</keyword>
<dbReference type="AlphaFoldDB" id="A0A8J7CFS2"/>
<dbReference type="Gene3D" id="2.40.10.220">
    <property type="entry name" value="predicted glycosyltransferase like domains"/>
    <property type="match status" value="1"/>
</dbReference>
<dbReference type="EMBL" id="JACXWA010000009">
    <property type="protein sequence ID" value="MBD3869854.1"/>
    <property type="molecule type" value="Genomic_DNA"/>
</dbReference>
<evidence type="ECO:0000313" key="4">
    <source>
        <dbReference type="EMBL" id="MBD3869854.1"/>
    </source>
</evidence>